<feature type="chain" id="PRO_5012122200" description="UPAR/Ly6 domain-containing protein" evidence="1">
    <location>
        <begin position="24"/>
        <end position="186"/>
    </location>
</feature>
<evidence type="ECO:0000313" key="2">
    <source>
        <dbReference type="EMBL" id="OQV11500.1"/>
    </source>
</evidence>
<keyword evidence="3" id="KW-1185">Reference proteome</keyword>
<keyword evidence="1" id="KW-0732">Signal</keyword>
<dbReference type="OrthoDB" id="10510384at2759"/>
<name>A0A1W0W8K6_HYPEX</name>
<feature type="signal peptide" evidence="1">
    <location>
        <begin position="1"/>
        <end position="23"/>
    </location>
</feature>
<evidence type="ECO:0000256" key="1">
    <source>
        <dbReference type="SAM" id="SignalP"/>
    </source>
</evidence>
<reference evidence="3" key="1">
    <citation type="submission" date="2017-01" db="EMBL/GenBank/DDBJ databases">
        <title>Comparative genomics of anhydrobiosis in the tardigrade Hypsibius dujardini.</title>
        <authorList>
            <person name="Yoshida Y."/>
            <person name="Koutsovoulos G."/>
            <person name="Laetsch D."/>
            <person name="Stevens L."/>
            <person name="Kumar S."/>
            <person name="Horikawa D."/>
            <person name="Ishino K."/>
            <person name="Komine S."/>
            <person name="Tomita M."/>
            <person name="Blaxter M."/>
            <person name="Arakawa K."/>
        </authorList>
    </citation>
    <scope>NUCLEOTIDE SEQUENCE [LARGE SCALE GENOMIC DNA]</scope>
    <source>
        <strain evidence="3">Z151</strain>
    </source>
</reference>
<gene>
    <name evidence="2" type="ORF">BV898_14158</name>
</gene>
<evidence type="ECO:0008006" key="4">
    <source>
        <dbReference type="Google" id="ProtNLM"/>
    </source>
</evidence>
<comment type="caution">
    <text evidence="2">The sequence shown here is derived from an EMBL/GenBank/DDBJ whole genome shotgun (WGS) entry which is preliminary data.</text>
</comment>
<organism evidence="2 3">
    <name type="scientific">Hypsibius exemplaris</name>
    <name type="common">Freshwater tardigrade</name>
    <dbReference type="NCBI Taxonomy" id="2072580"/>
    <lineage>
        <taxon>Eukaryota</taxon>
        <taxon>Metazoa</taxon>
        <taxon>Ecdysozoa</taxon>
        <taxon>Tardigrada</taxon>
        <taxon>Eutardigrada</taxon>
        <taxon>Parachela</taxon>
        <taxon>Hypsibioidea</taxon>
        <taxon>Hypsibiidae</taxon>
        <taxon>Hypsibius</taxon>
    </lineage>
</organism>
<dbReference type="Proteomes" id="UP000192578">
    <property type="component" value="Unassembled WGS sequence"/>
</dbReference>
<sequence length="186" mass="19469">MALPEMICMTALALLCLARGLTGQVSGLGCVKCASYGNGPCGLKNSFGQNVPASVQQACPAGTTNCFTYVTAGSGVQPYIRRGCGQLSCTYLPAGSAAGDVCDDGGYVNGPATGAFNVTRLFQSGEQNHQNFAALQYCQGQLCNAGLYTDYDFNSRYFVMRENAAQTATAQAFSFLASLLLALFLL</sequence>
<accession>A0A1W0W8K6</accession>
<dbReference type="AlphaFoldDB" id="A0A1W0W8K6"/>
<protein>
    <recommendedName>
        <fullName evidence="4">UPAR/Ly6 domain-containing protein</fullName>
    </recommendedName>
</protein>
<dbReference type="EMBL" id="MTYJ01000169">
    <property type="protein sequence ID" value="OQV11500.1"/>
    <property type="molecule type" value="Genomic_DNA"/>
</dbReference>
<proteinExistence type="predicted"/>
<evidence type="ECO:0000313" key="3">
    <source>
        <dbReference type="Proteomes" id="UP000192578"/>
    </source>
</evidence>